<gene>
    <name evidence="5" type="ORF">GCM10007924_10130</name>
</gene>
<dbReference type="Pfam" id="PF05853">
    <property type="entry name" value="BKACE"/>
    <property type="match status" value="1"/>
</dbReference>
<dbReference type="Gene3D" id="3.20.20.70">
    <property type="entry name" value="Aldolase class I"/>
    <property type="match status" value="1"/>
</dbReference>
<evidence type="ECO:0000313" key="5">
    <source>
        <dbReference type="EMBL" id="GLQ05792.1"/>
    </source>
</evidence>
<dbReference type="EMBL" id="BSNF01000001">
    <property type="protein sequence ID" value="GLQ05792.1"/>
    <property type="molecule type" value="Genomic_DNA"/>
</dbReference>
<dbReference type="Proteomes" id="UP001161409">
    <property type="component" value="Unassembled WGS sequence"/>
</dbReference>
<organism evidence="5 6">
    <name type="scientific">Sneathiella chinensis</name>
    <dbReference type="NCBI Taxonomy" id="349750"/>
    <lineage>
        <taxon>Bacteria</taxon>
        <taxon>Pseudomonadati</taxon>
        <taxon>Pseudomonadota</taxon>
        <taxon>Alphaproteobacteria</taxon>
        <taxon>Sneathiellales</taxon>
        <taxon>Sneathiellaceae</taxon>
        <taxon>Sneathiella</taxon>
    </lineage>
</organism>
<sequence>MSETEMTQTPLIITVAPNGARKTQADHPALPISPEELAREAKACAAAGAAMIHLHVRKEDKTHTLDPARYREAMSAIRDACGDDILIQVTTEAVGLYEAPEQMAVIRELAPQSASLAIREIVPEGGEEQARAFLHEIVDGGTLPHYILYSADDLKRYLLLRDQGVIPDRNEFLLFVLGRYTAGQVSHPGDLIPFLGELTQDIPWSVCAFGPLEHAAASAAVALGGHVRVGFENNMLLKSGETAGNNAELVQQIRDVAEAVGRPVASAAEARKILTV</sequence>
<evidence type="ECO:0000256" key="4">
    <source>
        <dbReference type="ARBA" id="ARBA00022833"/>
    </source>
</evidence>
<keyword evidence="2" id="KW-0808">Transferase</keyword>
<dbReference type="InterPro" id="IPR013785">
    <property type="entry name" value="Aldolase_TIM"/>
</dbReference>
<comment type="caution">
    <text evidence="5">The sequence shown here is derived from an EMBL/GenBank/DDBJ whole genome shotgun (WGS) entry which is preliminary data.</text>
</comment>
<evidence type="ECO:0000313" key="6">
    <source>
        <dbReference type="Proteomes" id="UP001161409"/>
    </source>
</evidence>
<comment type="cofactor">
    <cofactor evidence="1">
        <name>Zn(2+)</name>
        <dbReference type="ChEBI" id="CHEBI:29105"/>
    </cofactor>
</comment>
<dbReference type="InterPro" id="IPR008567">
    <property type="entry name" value="BKACE"/>
</dbReference>
<accession>A0ABQ5U0R8</accession>
<keyword evidence="3" id="KW-0479">Metal-binding</keyword>
<keyword evidence="6" id="KW-1185">Reference proteome</keyword>
<dbReference type="RefSeq" id="WP_206374325.1">
    <property type="nucleotide sequence ID" value="NZ_BSNF01000001.1"/>
</dbReference>
<evidence type="ECO:0000256" key="1">
    <source>
        <dbReference type="ARBA" id="ARBA00001947"/>
    </source>
</evidence>
<protein>
    <submittedName>
        <fullName evidence="5">3-keto-5-aminohexanoate cleavage protein</fullName>
    </submittedName>
</protein>
<name>A0ABQ5U0R8_9PROT</name>
<keyword evidence="4" id="KW-0862">Zinc</keyword>
<reference evidence="5" key="1">
    <citation type="journal article" date="2014" name="Int. J. Syst. Evol. Microbiol.">
        <title>Complete genome of a new Firmicutes species belonging to the dominant human colonic microbiota ('Ruminococcus bicirculans') reveals two chromosomes and a selective capacity to utilize plant glucans.</title>
        <authorList>
            <consortium name="NISC Comparative Sequencing Program"/>
            <person name="Wegmann U."/>
            <person name="Louis P."/>
            <person name="Goesmann A."/>
            <person name="Henrissat B."/>
            <person name="Duncan S.H."/>
            <person name="Flint H.J."/>
        </authorList>
    </citation>
    <scope>NUCLEOTIDE SEQUENCE</scope>
    <source>
        <strain evidence="5">NBRC 103408</strain>
    </source>
</reference>
<reference evidence="5" key="2">
    <citation type="submission" date="2023-01" db="EMBL/GenBank/DDBJ databases">
        <title>Draft genome sequence of Sneathiella chinensis strain NBRC 103408.</title>
        <authorList>
            <person name="Sun Q."/>
            <person name="Mori K."/>
        </authorList>
    </citation>
    <scope>NUCLEOTIDE SEQUENCE</scope>
    <source>
        <strain evidence="5">NBRC 103408</strain>
    </source>
</reference>
<dbReference type="PANTHER" id="PTHR37418:SF2">
    <property type="entry name" value="3-KETO-5-AMINOHEXANOATE CLEAVAGE ENZYME"/>
    <property type="match status" value="1"/>
</dbReference>
<proteinExistence type="predicted"/>
<evidence type="ECO:0000256" key="3">
    <source>
        <dbReference type="ARBA" id="ARBA00022723"/>
    </source>
</evidence>
<evidence type="ECO:0000256" key="2">
    <source>
        <dbReference type="ARBA" id="ARBA00022679"/>
    </source>
</evidence>
<dbReference type="PANTHER" id="PTHR37418">
    <property type="entry name" value="3-KETO-5-AMINOHEXANOATE CLEAVAGE ENZYME-RELATED"/>
    <property type="match status" value="1"/>
</dbReference>